<evidence type="ECO:0008006" key="4">
    <source>
        <dbReference type="Google" id="ProtNLM"/>
    </source>
</evidence>
<keyword evidence="1" id="KW-0812">Transmembrane</keyword>
<evidence type="ECO:0000313" key="2">
    <source>
        <dbReference type="EMBL" id="GAA4247335.1"/>
    </source>
</evidence>
<name>A0ABP8D4Q1_9ACTN</name>
<dbReference type="RefSeq" id="WP_345124189.1">
    <property type="nucleotide sequence ID" value="NZ_BAABAT010000004.1"/>
</dbReference>
<keyword evidence="1" id="KW-0472">Membrane</keyword>
<accession>A0ABP8D4Q1</accession>
<feature type="transmembrane region" description="Helical" evidence="1">
    <location>
        <begin position="80"/>
        <end position="101"/>
    </location>
</feature>
<evidence type="ECO:0000313" key="3">
    <source>
        <dbReference type="Proteomes" id="UP001500620"/>
    </source>
</evidence>
<dbReference type="Proteomes" id="UP001500620">
    <property type="component" value="Unassembled WGS sequence"/>
</dbReference>
<keyword evidence="3" id="KW-1185">Reference proteome</keyword>
<keyword evidence="1" id="KW-1133">Transmembrane helix</keyword>
<protein>
    <recommendedName>
        <fullName evidence="4">Integral membrane protein</fullName>
    </recommendedName>
</protein>
<dbReference type="EMBL" id="BAABAT010000004">
    <property type="protein sequence ID" value="GAA4247335.1"/>
    <property type="molecule type" value="Genomic_DNA"/>
</dbReference>
<gene>
    <name evidence="2" type="ORF">GCM10022255_022810</name>
</gene>
<evidence type="ECO:0000256" key="1">
    <source>
        <dbReference type="SAM" id="Phobius"/>
    </source>
</evidence>
<feature type="transmembrane region" description="Helical" evidence="1">
    <location>
        <begin position="54"/>
        <end position="74"/>
    </location>
</feature>
<comment type="caution">
    <text evidence="2">The sequence shown here is derived from an EMBL/GenBank/DDBJ whole genome shotgun (WGS) entry which is preliminary data.</text>
</comment>
<reference evidence="3" key="1">
    <citation type="journal article" date="2019" name="Int. J. Syst. Evol. Microbiol.">
        <title>The Global Catalogue of Microorganisms (GCM) 10K type strain sequencing project: providing services to taxonomists for standard genome sequencing and annotation.</title>
        <authorList>
            <consortium name="The Broad Institute Genomics Platform"/>
            <consortium name="The Broad Institute Genome Sequencing Center for Infectious Disease"/>
            <person name="Wu L."/>
            <person name="Ma J."/>
        </authorList>
    </citation>
    <scope>NUCLEOTIDE SEQUENCE [LARGE SCALE GENOMIC DNA]</scope>
    <source>
        <strain evidence="3">JCM 17441</strain>
    </source>
</reference>
<sequence>MLEYLRGLRVGVLRRGGNAVERSLAAVGDEAPAGRGTRGSGSGPFWPVDKWVHALYAAGLTAAAAVAVAINWLAPPAVVRTFLAAVAATMFLLVGYMLVATPTRRGQAMRRYLTDPRDRTEFEAAAANADLIRLTWPALERLADPADPTATLERALWQLAQALAERGELRAADRDLRASVGDPIGAGSLFSAVTDRQAEISQRLTEVDAEVRRRSAQLRKLAVLCQDFLNQRNAESRARMRVTAADALLGSLRSRPEPNLVERTEVVLAAYRELADEYG</sequence>
<proteinExistence type="predicted"/>
<organism evidence="2 3">
    <name type="scientific">Dactylosporangium darangshiense</name>
    <dbReference type="NCBI Taxonomy" id="579108"/>
    <lineage>
        <taxon>Bacteria</taxon>
        <taxon>Bacillati</taxon>
        <taxon>Actinomycetota</taxon>
        <taxon>Actinomycetes</taxon>
        <taxon>Micromonosporales</taxon>
        <taxon>Micromonosporaceae</taxon>
        <taxon>Dactylosporangium</taxon>
    </lineage>
</organism>